<evidence type="ECO:0000313" key="4">
    <source>
        <dbReference type="EMBL" id="BAJ51060.1"/>
    </source>
</evidence>
<dbReference type="Proteomes" id="UP000008120">
    <property type="component" value="Chromosome"/>
</dbReference>
<proteinExistence type="predicted"/>
<dbReference type="Pfam" id="PF12804">
    <property type="entry name" value="NTP_transf_3"/>
    <property type="match status" value="1"/>
</dbReference>
<dbReference type="KEGG" id="csu:CSUB_C1209"/>
<reference evidence="2 5" key="2">
    <citation type="journal article" date="2011" name="Nucleic Acids Res.">
        <title>Insights into the evolution of Archaea and eukaryotic protein modifier systems revealed by the genome of a novel archaeal group.</title>
        <authorList>
            <person name="Nunoura T."/>
            <person name="Takaki Y."/>
            <person name="Kakuta J."/>
            <person name="Nishi S."/>
            <person name="Sugahara J."/>
            <person name="Kazama H."/>
            <person name="Chee G."/>
            <person name="Hattori M."/>
            <person name="Kanai A."/>
            <person name="Atomi H."/>
            <person name="Takai K."/>
            <person name="Takami H."/>
        </authorList>
    </citation>
    <scope>NUCLEOTIDE SEQUENCE [LARGE SCALE GENOMIC DNA]</scope>
</reference>
<dbReference type="STRING" id="311458.CSUB_C1209"/>
<reference evidence="2" key="3">
    <citation type="journal article" date="2012" name="PLoS ONE">
        <title>A Deeply Branching Thermophilic Bacterium with an Ancient Acetyl-CoA Pathway Dominates a Subsurface Ecosystem.</title>
        <authorList>
            <person name="Takami H."/>
            <person name="Noguchi H."/>
            <person name="Takaki Y."/>
            <person name="Uchiyama I."/>
            <person name="Toyoda A."/>
            <person name="Nishi S."/>
            <person name="Chee G.-J."/>
            <person name="Arai W."/>
            <person name="Nunoura T."/>
            <person name="Itoh T."/>
            <person name="Hattori M."/>
            <person name="Takai K."/>
        </authorList>
    </citation>
    <scope>NUCLEOTIDE SEQUENCE</scope>
</reference>
<evidence type="ECO:0000313" key="2">
    <source>
        <dbReference type="EMBL" id="BAJ46844.1"/>
    </source>
</evidence>
<dbReference type="InterPro" id="IPR025877">
    <property type="entry name" value="MobA-like_NTP_Trfase"/>
</dbReference>
<sequence>MHYLTTVLANQDPGGRRGLIKINKRPMIEYVLDAVPEDTDEIVIMTRQASLSEYRGIAENYGAELWDAGPEELDIRFHLEQLFREKSCEAVVALSCDTPLINREVVMFLRDVVTRFSAGIPRPVFDKPEFTPASYRVKPFLQAMDQNPELKMVDLVKHVGNVLYISLQSFKIFDDKLRFLVKVQTQSDVRKAAQILQSATGE</sequence>
<dbReference type="InterPro" id="IPR029044">
    <property type="entry name" value="Nucleotide-diphossugar_trans"/>
</dbReference>
<organism evidence="2 5">
    <name type="scientific">Caldiarchaeum subterraneum</name>
    <dbReference type="NCBI Taxonomy" id="311458"/>
    <lineage>
        <taxon>Archaea</taxon>
        <taxon>Nitrososphaerota</taxon>
        <taxon>Candidatus Caldarchaeales</taxon>
        <taxon>Candidatus Caldarchaeaceae</taxon>
        <taxon>Candidatus Caldarchaeum</taxon>
    </lineage>
</organism>
<evidence type="ECO:0000313" key="3">
    <source>
        <dbReference type="EMBL" id="BAJ49585.1"/>
    </source>
</evidence>
<accession>E6N3D8</accession>
<evidence type="ECO:0000313" key="5">
    <source>
        <dbReference type="Proteomes" id="UP000008120"/>
    </source>
</evidence>
<dbReference type="GO" id="GO:0016779">
    <property type="term" value="F:nucleotidyltransferase activity"/>
    <property type="evidence" value="ECO:0007669"/>
    <property type="project" value="UniProtKB-ARBA"/>
</dbReference>
<evidence type="ECO:0000259" key="1">
    <source>
        <dbReference type="Pfam" id="PF12804"/>
    </source>
</evidence>
<protein>
    <submittedName>
        <fullName evidence="2">Hypothetical conserved protein</fullName>
    </submittedName>
</protein>
<dbReference type="BioCyc" id="CCAL311458:G131R-1221-MONOMER"/>
<feature type="domain" description="MobA-like NTP transferase" evidence="1">
    <location>
        <begin position="14"/>
        <end position="146"/>
    </location>
</feature>
<dbReference type="SUPFAM" id="SSF53448">
    <property type="entry name" value="Nucleotide-diphospho-sugar transferases"/>
    <property type="match status" value="1"/>
</dbReference>
<dbReference type="EMBL" id="AP011897">
    <property type="protein sequence ID" value="BAJ49585.1"/>
    <property type="molecule type" value="Genomic_DNA"/>
</dbReference>
<dbReference type="AlphaFoldDB" id="E6N3D8"/>
<dbReference type="EMBL" id="AP011724">
    <property type="protein sequence ID" value="BAJ46844.1"/>
    <property type="molecule type" value="Genomic_DNA"/>
</dbReference>
<dbReference type="Gene3D" id="3.90.550.10">
    <property type="entry name" value="Spore Coat Polysaccharide Biosynthesis Protein SpsA, Chain A"/>
    <property type="match status" value="1"/>
</dbReference>
<reference evidence="2 5" key="1">
    <citation type="journal article" date="2005" name="Environ. Microbiol.">
        <title>Genetic and functional properties of uncultivated thermophilic crenarchaeotes from a subsurface gold mine as revealed by analysis of genome fragments.</title>
        <authorList>
            <person name="Nunoura T."/>
            <person name="Hirayama H."/>
            <person name="Takami H."/>
            <person name="Oida H."/>
            <person name="Nishi S."/>
            <person name="Shimamura S."/>
            <person name="Suzuki Y."/>
            <person name="Inagaki F."/>
            <person name="Takai K."/>
            <person name="Nealson K.H."/>
            <person name="Horikoshi K."/>
        </authorList>
    </citation>
    <scope>NUCLEOTIDE SEQUENCE [LARGE SCALE GENOMIC DNA]</scope>
</reference>
<dbReference type="EMBL" id="BA000048">
    <property type="protein sequence ID" value="BAJ51060.1"/>
    <property type="molecule type" value="Genomic_DNA"/>
</dbReference>
<name>E6N3D8_CALS0</name>
<gene>
    <name evidence="4" type="ORF">CSUB_C1209</name>
    <name evidence="3" type="ORF">HGMM_F01A09C14</name>
    <name evidence="2" type="ORF">HGMM_F29F10C16</name>
</gene>